<organism evidence="2 3">
    <name type="scientific">Rotaria magnacalcarata</name>
    <dbReference type="NCBI Taxonomy" id="392030"/>
    <lineage>
        <taxon>Eukaryota</taxon>
        <taxon>Metazoa</taxon>
        <taxon>Spiralia</taxon>
        <taxon>Gnathifera</taxon>
        <taxon>Rotifera</taxon>
        <taxon>Eurotatoria</taxon>
        <taxon>Bdelloidea</taxon>
        <taxon>Philodinida</taxon>
        <taxon>Philodinidae</taxon>
        <taxon>Rotaria</taxon>
    </lineage>
</organism>
<evidence type="ECO:0000256" key="1">
    <source>
        <dbReference type="SAM" id="MobiDB-lite"/>
    </source>
</evidence>
<evidence type="ECO:0000313" key="3">
    <source>
        <dbReference type="Proteomes" id="UP000681720"/>
    </source>
</evidence>
<feature type="region of interest" description="Disordered" evidence="1">
    <location>
        <begin position="245"/>
        <end position="266"/>
    </location>
</feature>
<feature type="non-terminal residue" evidence="2">
    <location>
        <position position="266"/>
    </location>
</feature>
<proteinExistence type="predicted"/>
<sequence length="266" mass="31415">GLTSIGADNTNVNMGNNHSVYTLFNNEIENLFKGNCYCHILHNGVKWGHQHLTIDIEKFLMMTYAHFSRSAKRIEELKSYYEFYEQDFHIQKTNLELQKECITAIDLYRIITSLQYKLKQRLDTGFFGIHCRQILNRIPSDTSIELQASFVRFISTFLEYVDKYFSQNVAILEAIGHFGNGIENLTWNHIQKYIELTKIEDLNEDNLFNEFTELKLTFEIIKKKQVSLFDQIQFFLSNEQEKDTNTSLPMTIRQNEMDEKDEEDQT</sequence>
<dbReference type="EMBL" id="CAJOBJ010332711">
    <property type="protein sequence ID" value="CAF5184974.1"/>
    <property type="molecule type" value="Genomic_DNA"/>
</dbReference>
<dbReference type="PANTHER" id="PTHR37162:SF1">
    <property type="entry name" value="BED-TYPE DOMAIN-CONTAINING PROTEIN"/>
    <property type="match status" value="1"/>
</dbReference>
<accession>A0A8S3HRP8</accession>
<evidence type="ECO:0000313" key="2">
    <source>
        <dbReference type="EMBL" id="CAF5184974.1"/>
    </source>
</evidence>
<comment type="caution">
    <text evidence="2">The sequence shown here is derived from an EMBL/GenBank/DDBJ whole genome shotgun (WGS) entry which is preliminary data.</text>
</comment>
<name>A0A8S3HRP8_9BILA</name>
<gene>
    <name evidence="2" type="ORF">GIL414_LOCUS70663</name>
</gene>
<feature type="compositionally biased region" description="Polar residues" evidence="1">
    <location>
        <begin position="245"/>
        <end position="254"/>
    </location>
</feature>
<dbReference type="Proteomes" id="UP000681720">
    <property type="component" value="Unassembled WGS sequence"/>
</dbReference>
<dbReference type="PANTHER" id="PTHR37162">
    <property type="entry name" value="HAT FAMILY DIMERISATION DOMAINCONTAINING PROTEIN-RELATED"/>
    <property type="match status" value="1"/>
</dbReference>
<dbReference type="AlphaFoldDB" id="A0A8S3HRP8"/>
<reference evidence="2" key="1">
    <citation type="submission" date="2021-02" db="EMBL/GenBank/DDBJ databases">
        <authorList>
            <person name="Nowell W R."/>
        </authorList>
    </citation>
    <scope>NUCLEOTIDE SEQUENCE</scope>
</reference>
<feature type="non-terminal residue" evidence="2">
    <location>
        <position position="1"/>
    </location>
</feature>
<protein>
    <submittedName>
        <fullName evidence="2">Uncharacterized protein</fullName>
    </submittedName>
</protein>